<keyword evidence="2" id="KW-0813">Transport</keyword>
<keyword evidence="13" id="KW-1133">Transmembrane helix</keyword>
<evidence type="ECO:0000256" key="12">
    <source>
        <dbReference type="ARBA" id="ARBA00038168"/>
    </source>
</evidence>
<dbReference type="EMBL" id="ML993580">
    <property type="protein sequence ID" value="KAF2173033.1"/>
    <property type="molecule type" value="Genomic_DNA"/>
</dbReference>
<evidence type="ECO:0000256" key="13">
    <source>
        <dbReference type="RuleBase" id="RU362121"/>
    </source>
</evidence>
<dbReference type="PRINTS" id="PR00363">
    <property type="entry name" value="CYTOCHROMEB5"/>
</dbReference>
<dbReference type="InterPro" id="IPR050668">
    <property type="entry name" value="Cytochrome_b5"/>
</dbReference>
<comment type="similarity">
    <text evidence="12 13">Belongs to the cytochrome b5 family.</text>
</comment>
<comment type="subcellular location">
    <subcellularLocation>
        <location evidence="1">Endoplasmic reticulum membrane</location>
        <topology evidence="1">Single-pass membrane protein</topology>
        <orientation evidence="1">Cytoplasmic side</orientation>
    </subcellularLocation>
    <subcellularLocation>
        <location evidence="11">Microsome membrane</location>
        <topology evidence="11">Single-pass membrane protein</topology>
        <orientation evidence="11">Cytoplasmic side</orientation>
    </subcellularLocation>
</comment>
<gene>
    <name evidence="16" type="ORF">M409DRAFT_62664</name>
</gene>
<keyword evidence="5 13" id="KW-0479">Metal-binding</keyword>
<dbReference type="GO" id="GO:0005789">
    <property type="term" value="C:endoplasmic reticulum membrane"/>
    <property type="evidence" value="ECO:0007669"/>
    <property type="project" value="UniProtKB-SubCell"/>
</dbReference>
<evidence type="ECO:0000256" key="6">
    <source>
        <dbReference type="ARBA" id="ARBA00022824"/>
    </source>
</evidence>
<sequence>MSDTKEFTYSDVSEHTTKKDLYLVIHDKVYNSSSFVDEHPGGEEVLLDVGGQDATEAFEDVGHSDEAREILNGLLIGNLKRQEGDPQPKSAAQQVADTRKSSQSSGGLGVGVYAVIIVGAAAAFFAYQYLQEIVTP</sequence>
<dbReference type="AlphaFoldDB" id="A0A6A6D1U0"/>
<dbReference type="PANTHER" id="PTHR19359">
    <property type="entry name" value="CYTOCHROME B5"/>
    <property type="match status" value="1"/>
</dbReference>
<dbReference type="Proteomes" id="UP000799537">
    <property type="component" value="Unassembled WGS sequence"/>
</dbReference>
<evidence type="ECO:0000256" key="7">
    <source>
        <dbReference type="ARBA" id="ARBA00022848"/>
    </source>
</evidence>
<keyword evidence="6" id="KW-0256">Endoplasmic reticulum</keyword>
<evidence type="ECO:0000313" key="16">
    <source>
        <dbReference type="EMBL" id="KAF2173033.1"/>
    </source>
</evidence>
<name>A0A6A6D1U0_ZASCE</name>
<evidence type="ECO:0000256" key="14">
    <source>
        <dbReference type="SAM" id="MobiDB-lite"/>
    </source>
</evidence>
<dbReference type="RefSeq" id="XP_033673922.1">
    <property type="nucleotide sequence ID" value="XM_033815269.1"/>
</dbReference>
<evidence type="ECO:0000256" key="11">
    <source>
        <dbReference type="ARBA" id="ARBA00037877"/>
    </source>
</evidence>
<dbReference type="PROSITE" id="PS50255">
    <property type="entry name" value="CYTOCHROME_B5_2"/>
    <property type="match status" value="1"/>
</dbReference>
<evidence type="ECO:0000313" key="17">
    <source>
        <dbReference type="Proteomes" id="UP000799537"/>
    </source>
</evidence>
<dbReference type="OrthoDB" id="260519at2759"/>
<evidence type="ECO:0000256" key="8">
    <source>
        <dbReference type="ARBA" id="ARBA00022982"/>
    </source>
</evidence>
<dbReference type="SUPFAM" id="SSF55856">
    <property type="entry name" value="Cytochrome b5-like heme/steroid binding domain"/>
    <property type="match status" value="1"/>
</dbReference>
<evidence type="ECO:0000259" key="15">
    <source>
        <dbReference type="PROSITE" id="PS50255"/>
    </source>
</evidence>
<feature type="region of interest" description="Disordered" evidence="14">
    <location>
        <begin position="81"/>
        <end position="105"/>
    </location>
</feature>
<keyword evidence="4 13" id="KW-0812">Transmembrane</keyword>
<feature type="transmembrane region" description="Helical" evidence="13">
    <location>
        <begin position="108"/>
        <end position="130"/>
    </location>
</feature>
<protein>
    <recommendedName>
        <fullName evidence="15">Cytochrome b5 heme-binding domain-containing protein</fullName>
    </recommendedName>
</protein>
<dbReference type="PROSITE" id="PS00191">
    <property type="entry name" value="CYTOCHROME_B5_1"/>
    <property type="match status" value="1"/>
</dbReference>
<dbReference type="GO" id="GO:0046872">
    <property type="term" value="F:metal ion binding"/>
    <property type="evidence" value="ECO:0007669"/>
    <property type="project" value="UniProtKB-UniRule"/>
</dbReference>
<keyword evidence="17" id="KW-1185">Reference proteome</keyword>
<dbReference type="Gene3D" id="3.10.120.10">
    <property type="entry name" value="Cytochrome b5-like heme/steroid binding domain"/>
    <property type="match status" value="1"/>
</dbReference>
<dbReference type="GeneID" id="54568541"/>
<dbReference type="InterPro" id="IPR001199">
    <property type="entry name" value="Cyt_B5-like_heme/steroid-bd"/>
</dbReference>
<dbReference type="PANTHER" id="PTHR19359:SF150">
    <property type="entry name" value="CYTOCHROME B5"/>
    <property type="match status" value="1"/>
</dbReference>
<evidence type="ECO:0000256" key="5">
    <source>
        <dbReference type="ARBA" id="ARBA00022723"/>
    </source>
</evidence>
<dbReference type="GO" id="GO:0016126">
    <property type="term" value="P:sterol biosynthetic process"/>
    <property type="evidence" value="ECO:0007669"/>
    <property type="project" value="TreeGrafter"/>
</dbReference>
<feature type="domain" description="Cytochrome b5 heme-binding" evidence="15">
    <location>
        <begin position="4"/>
        <end position="80"/>
    </location>
</feature>
<proteinExistence type="inferred from homology"/>
<keyword evidence="3 13" id="KW-0349">Heme</keyword>
<dbReference type="GO" id="GO:0020037">
    <property type="term" value="F:heme binding"/>
    <property type="evidence" value="ECO:0007669"/>
    <property type="project" value="UniProtKB-UniRule"/>
</dbReference>
<evidence type="ECO:0000256" key="4">
    <source>
        <dbReference type="ARBA" id="ARBA00022692"/>
    </source>
</evidence>
<keyword evidence="7" id="KW-0492">Microsome</keyword>
<dbReference type="FunFam" id="3.10.120.10:FF:000002">
    <property type="entry name" value="Cytochrome b5 type B"/>
    <property type="match status" value="1"/>
</dbReference>
<dbReference type="InterPro" id="IPR018506">
    <property type="entry name" value="Cyt_B5_heme-BS"/>
</dbReference>
<evidence type="ECO:0000256" key="1">
    <source>
        <dbReference type="ARBA" id="ARBA00004131"/>
    </source>
</evidence>
<keyword evidence="8" id="KW-0249">Electron transport</keyword>
<evidence type="ECO:0000256" key="3">
    <source>
        <dbReference type="ARBA" id="ARBA00022617"/>
    </source>
</evidence>
<evidence type="ECO:0000256" key="9">
    <source>
        <dbReference type="ARBA" id="ARBA00023004"/>
    </source>
</evidence>
<dbReference type="InterPro" id="IPR036400">
    <property type="entry name" value="Cyt_B5-like_heme/steroid_sf"/>
</dbReference>
<organism evidence="16 17">
    <name type="scientific">Zasmidium cellare ATCC 36951</name>
    <dbReference type="NCBI Taxonomy" id="1080233"/>
    <lineage>
        <taxon>Eukaryota</taxon>
        <taxon>Fungi</taxon>
        <taxon>Dikarya</taxon>
        <taxon>Ascomycota</taxon>
        <taxon>Pezizomycotina</taxon>
        <taxon>Dothideomycetes</taxon>
        <taxon>Dothideomycetidae</taxon>
        <taxon>Mycosphaerellales</taxon>
        <taxon>Mycosphaerellaceae</taxon>
        <taxon>Zasmidium</taxon>
    </lineage>
</organism>
<dbReference type="Pfam" id="PF00173">
    <property type="entry name" value="Cyt-b5"/>
    <property type="match status" value="1"/>
</dbReference>
<keyword evidence="10 13" id="KW-0472">Membrane</keyword>
<dbReference type="SMART" id="SM01117">
    <property type="entry name" value="Cyt-b5"/>
    <property type="match status" value="1"/>
</dbReference>
<evidence type="ECO:0000256" key="10">
    <source>
        <dbReference type="ARBA" id="ARBA00023136"/>
    </source>
</evidence>
<accession>A0A6A6D1U0</accession>
<evidence type="ECO:0000256" key="2">
    <source>
        <dbReference type="ARBA" id="ARBA00022448"/>
    </source>
</evidence>
<reference evidence="16" key="1">
    <citation type="journal article" date="2020" name="Stud. Mycol.">
        <title>101 Dothideomycetes genomes: a test case for predicting lifestyles and emergence of pathogens.</title>
        <authorList>
            <person name="Haridas S."/>
            <person name="Albert R."/>
            <person name="Binder M."/>
            <person name="Bloem J."/>
            <person name="Labutti K."/>
            <person name="Salamov A."/>
            <person name="Andreopoulos B."/>
            <person name="Baker S."/>
            <person name="Barry K."/>
            <person name="Bills G."/>
            <person name="Bluhm B."/>
            <person name="Cannon C."/>
            <person name="Castanera R."/>
            <person name="Culley D."/>
            <person name="Daum C."/>
            <person name="Ezra D."/>
            <person name="Gonzalez J."/>
            <person name="Henrissat B."/>
            <person name="Kuo A."/>
            <person name="Liang C."/>
            <person name="Lipzen A."/>
            <person name="Lutzoni F."/>
            <person name="Magnuson J."/>
            <person name="Mondo S."/>
            <person name="Nolan M."/>
            <person name="Ohm R."/>
            <person name="Pangilinan J."/>
            <person name="Park H.-J."/>
            <person name="Ramirez L."/>
            <person name="Alfaro M."/>
            <person name="Sun H."/>
            <person name="Tritt A."/>
            <person name="Yoshinaga Y."/>
            <person name="Zwiers L.-H."/>
            <person name="Turgeon B."/>
            <person name="Goodwin S."/>
            <person name="Spatafora J."/>
            <person name="Crous P."/>
            <person name="Grigoriev I."/>
        </authorList>
    </citation>
    <scope>NUCLEOTIDE SEQUENCE</scope>
    <source>
        <strain evidence="16">ATCC 36951</strain>
    </source>
</reference>
<keyword evidence="9 13" id="KW-0408">Iron</keyword>